<dbReference type="EMBL" id="GL379786">
    <property type="protein sequence ID" value="EGT30615.1"/>
    <property type="molecule type" value="Genomic_DNA"/>
</dbReference>
<organism evidence="2">
    <name type="scientific">Caenorhabditis brenneri</name>
    <name type="common">Nematode worm</name>
    <dbReference type="NCBI Taxonomy" id="135651"/>
    <lineage>
        <taxon>Eukaryota</taxon>
        <taxon>Metazoa</taxon>
        <taxon>Ecdysozoa</taxon>
        <taxon>Nematoda</taxon>
        <taxon>Chromadorea</taxon>
        <taxon>Rhabditida</taxon>
        <taxon>Rhabditina</taxon>
        <taxon>Rhabditomorpha</taxon>
        <taxon>Rhabditoidea</taxon>
        <taxon>Rhabditidae</taxon>
        <taxon>Peloderinae</taxon>
        <taxon>Caenorhabditis</taxon>
    </lineage>
</organism>
<gene>
    <name evidence="1" type="ORF">CAEBREN_20971</name>
</gene>
<sequence length="298" mass="34204">MNGITSANFNAASATTMKSHEDMMAAYAKFLQTEDTVKKAEQVFNICKFLFDHEQFINKLLNRTDSEREKMEELRRLKPCEPMHKSQIEFTEVFCEEVRKLAAYMQTSEKKMILDKFNYFLKPRQSILESKEGMVYRTKSYFSGMKKFVEKEKRASQTIGEFLIYNMKNLPAEFQRQQLRGMLEEAKKTTSAVPSLAQSLLPNPTANERFDPVCVSAYVPGVPQALTTCLTAEARQYLNALPKLEVEQCQGNSGLLSHFALVSRGINPFEPVPIPVLHENYWNPNHPLFLKVDTHTPL</sequence>
<evidence type="ECO:0000313" key="1">
    <source>
        <dbReference type="EMBL" id="EGT30615.1"/>
    </source>
</evidence>
<dbReference type="HOGENOM" id="CLU_934566_0_0_1"/>
<keyword evidence="2" id="KW-1185">Reference proteome</keyword>
<dbReference type="InParanoid" id="G0M7D4"/>
<protein>
    <submittedName>
        <fullName evidence="1">Uncharacterized protein</fullName>
    </submittedName>
</protein>
<reference evidence="2" key="1">
    <citation type="submission" date="2011-07" db="EMBL/GenBank/DDBJ databases">
        <authorList>
            <consortium name="Caenorhabditis brenneri Sequencing and Analysis Consortium"/>
            <person name="Wilson R.K."/>
        </authorList>
    </citation>
    <scope>NUCLEOTIDE SEQUENCE [LARGE SCALE GENOMIC DNA]</scope>
    <source>
        <strain evidence="2">PB2801</strain>
    </source>
</reference>
<dbReference type="Proteomes" id="UP000008068">
    <property type="component" value="Unassembled WGS sequence"/>
</dbReference>
<proteinExistence type="predicted"/>
<dbReference type="AlphaFoldDB" id="G0M7D4"/>
<evidence type="ECO:0000313" key="2">
    <source>
        <dbReference type="Proteomes" id="UP000008068"/>
    </source>
</evidence>
<accession>G0M7D4</accession>
<name>G0M7D4_CAEBE</name>